<keyword evidence="1" id="KW-1133">Transmembrane helix</keyword>
<keyword evidence="3" id="KW-1185">Reference proteome</keyword>
<feature type="transmembrane region" description="Helical" evidence="1">
    <location>
        <begin position="474"/>
        <end position="496"/>
    </location>
</feature>
<evidence type="ECO:0000256" key="1">
    <source>
        <dbReference type="SAM" id="Phobius"/>
    </source>
</evidence>
<dbReference type="RefSeq" id="XP_033398163.1">
    <property type="nucleotide sequence ID" value="XM_033538973.1"/>
</dbReference>
<dbReference type="OrthoDB" id="9451547at2759"/>
<feature type="transmembrane region" description="Helical" evidence="1">
    <location>
        <begin position="533"/>
        <end position="551"/>
    </location>
</feature>
<sequence length="578" mass="66266">MEVSNVLETIFGSQANGTTSWQPEPTTRGTFSILSTCLVTLSLCVWTAVHLNIPAYGQVDRQKWRKLRWLTFTLFAPELVILTAYHQRKSAKKALEIGIKTFGQEPHDSFPLKVLRYFRKVVPPPQNDVEVELTQSTEFTRDSEITIRSIINARHPWTMVHGHYVAMGGLAVEFHLGSAQTRRIVLTVDAFKAVLDKYPSSMLELSESHIKDKSKANTLAKTLVCIQALWFCIQCFSRMGQRLSISLLELNTLGHAICALLMYLLWWDKPLDVGEPTLLQEQGVKELVALFSLSNKSKKGWDIGHKDSYTGVETKSPVVYFTEASGNIDSYITPPFDFDFEAPNEHKTYKLYMGFSLYGFCFNRPSEWPKSSPRDRIFLDRPYITLDTMDLICWKMAAEAVRRHYPQDPSRPTLRSSWRLSQQFEKVVEWVPDSISETLDSIESSYSLAFSGIIYGGLHLLAWNAPFLTFAEKFLWRFSSLAVASAVVFLGLFHFVRLYASMKVGVPTKNMFNNLFDKSHNVIYTSANLSFHFLAYFFPLIYVFSRIYLVVECFLQFRHLPDSVFLVPTWSQYVPHIS</sequence>
<feature type="transmembrane region" description="Helical" evidence="1">
    <location>
        <begin position="444"/>
        <end position="462"/>
    </location>
</feature>
<proteinExistence type="predicted"/>
<dbReference type="Proteomes" id="UP000799438">
    <property type="component" value="Unassembled WGS sequence"/>
</dbReference>
<dbReference type="GeneID" id="54296469"/>
<dbReference type="AlphaFoldDB" id="A0A6A6BIQ7"/>
<dbReference type="EMBL" id="ML995484">
    <property type="protein sequence ID" value="KAF2142451.1"/>
    <property type="molecule type" value="Genomic_DNA"/>
</dbReference>
<keyword evidence="1" id="KW-0472">Membrane</keyword>
<gene>
    <name evidence="2" type="ORF">K452DRAFT_270118</name>
</gene>
<keyword evidence="1" id="KW-0812">Transmembrane</keyword>
<evidence type="ECO:0000313" key="2">
    <source>
        <dbReference type="EMBL" id="KAF2142451.1"/>
    </source>
</evidence>
<name>A0A6A6BIQ7_9PEZI</name>
<reference evidence="2" key="1">
    <citation type="journal article" date="2020" name="Stud. Mycol.">
        <title>101 Dothideomycetes genomes: a test case for predicting lifestyles and emergence of pathogens.</title>
        <authorList>
            <person name="Haridas S."/>
            <person name="Albert R."/>
            <person name="Binder M."/>
            <person name="Bloem J."/>
            <person name="Labutti K."/>
            <person name="Salamov A."/>
            <person name="Andreopoulos B."/>
            <person name="Baker S."/>
            <person name="Barry K."/>
            <person name="Bills G."/>
            <person name="Bluhm B."/>
            <person name="Cannon C."/>
            <person name="Castanera R."/>
            <person name="Culley D."/>
            <person name="Daum C."/>
            <person name="Ezra D."/>
            <person name="Gonzalez J."/>
            <person name="Henrissat B."/>
            <person name="Kuo A."/>
            <person name="Liang C."/>
            <person name="Lipzen A."/>
            <person name="Lutzoni F."/>
            <person name="Magnuson J."/>
            <person name="Mondo S."/>
            <person name="Nolan M."/>
            <person name="Ohm R."/>
            <person name="Pangilinan J."/>
            <person name="Park H.-J."/>
            <person name="Ramirez L."/>
            <person name="Alfaro M."/>
            <person name="Sun H."/>
            <person name="Tritt A."/>
            <person name="Yoshinaga Y."/>
            <person name="Zwiers L.-H."/>
            <person name="Turgeon B."/>
            <person name="Goodwin S."/>
            <person name="Spatafora J."/>
            <person name="Crous P."/>
            <person name="Grigoriev I."/>
        </authorList>
    </citation>
    <scope>NUCLEOTIDE SEQUENCE</scope>
    <source>
        <strain evidence="2">CBS 121167</strain>
    </source>
</reference>
<accession>A0A6A6BIQ7</accession>
<organism evidence="2 3">
    <name type="scientific">Aplosporella prunicola CBS 121167</name>
    <dbReference type="NCBI Taxonomy" id="1176127"/>
    <lineage>
        <taxon>Eukaryota</taxon>
        <taxon>Fungi</taxon>
        <taxon>Dikarya</taxon>
        <taxon>Ascomycota</taxon>
        <taxon>Pezizomycotina</taxon>
        <taxon>Dothideomycetes</taxon>
        <taxon>Dothideomycetes incertae sedis</taxon>
        <taxon>Botryosphaeriales</taxon>
        <taxon>Aplosporellaceae</taxon>
        <taxon>Aplosporella</taxon>
    </lineage>
</organism>
<evidence type="ECO:0000313" key="3">
    <source>
        <dbReference type="Proteomes" id="UP000799438"/>
    </source>
</evidence>
<dbReference type="PANTHER" id="PTHR35043:SF9">
    <property type="match status" value="1"/>
</dbReference>
<protein>
    <submittedName>
        <fullName evidence="2">Uncharacterized protein</fullName>
    </submittedName>
</protein>
<dbReference type="PANTHER" id="PTHR35043">
    <property type="entry name" value="TRANSCRIPTION FACTOR DOMAIN-CONTAINING PROTEIN"/>
    <property type="match status" value="1"/>
</dbReference>